<feature type="domain" description="Cytochrome c" evidence="9">
    <location>
        <begin position="38"/>
        <end position="139"/>
    </location>
</feature>
<evidence type="ECO:0000313" key="11">
    <source>
        <dbReference type="Proteomes" id="UP001193680"/>
    </source>
</evidence>
<dbReference type="GO" id="GO:0004601">
    <property type="term" value="F:peroxidase activity"/>
    <property type="evidence" value="ECO:0007669"/>
    <property type="project" value="UniProtKB-KW"/>
</dbReference>
<dbReference type="Proteomes" id="UP001193680">
    <property type="component" value="Unassembled WGS sequence"/>
</dbReference>
<protein>
    <submittedName>
        <fullName evidence="10">Cytochrome-c peroxidase</fullName>
    </submittedName>
</protein>
<dbReference type="Pfam" id="PF03150">
    <property type="entry name" value="CCP_MauG"/>
    <property type="match status" value="1"/>
</dbReference>
<dbReference type="Gene3D" id="1.10.760.10">
    <property type="entry name" value="Cytochrome c-like domain"/>
    <property type="match status" value="2"/>
</dbReference>
<dbReference type="PIRSF" id="PIRSF000294">
    <property type="entry name" value="Cytochrome-c_peroxidase"/>
    <property type="match status" value="1"/>
</dbReference>
<evidence type="ECO:0000256" key="4">
    <source>
        <dbReference type="ARBA" id="ARBA00022729"/>
    </source>
</evidence>
<gene>
    <name evidence="10" type="ORF">H8792_003195</name>
</gene>
<reference evidence="10 11" key="1">
    <citation type="submission" date="2020-06" db="EMBL/GenBank/DDBJ databases">
        <authorList>
            <person name="Scott K."/>
        </authorList>
    </citation>
    <scope>NUCLEOTIDE SEQUENCE [LARGE SCALE GENOMIC DNA]</scope>
    <source>
        <strain evidence="10 11">HH1</strain>
    </source>
</reference>
<dbReference type="RefSeq" id="WP_185977489.1">
    <property type="nucleotide sequence ID" value="NZ_JACBGI020000003.1"/>
</dbReference>
<comment type="subcellular location">
    <subcellularLocation>
        <location evidence="1">Periplasm</location>
    </subcellularLocation>
</comment>
<dbReference type="PANTHER" id="PTHR30600">
    <property type="entry name" value="CYTOCHROME C PEROXIDASE-RELATED"/>
    <property type="match status" value="1"/>
</dbReference>
<evidence type="ECO:0000256" key="3">
    <source>
        <dbReference type="ARBA" id="ARBA00022723"/>
    </source>
</evidence>
<evidence type="ECO:0000256" key="7">
    <source>
        <dbReference type="ARBA" id="ARBA00023004"/>
    </source>
</evidence>
<evidence type="ECO:0000256" key="2">
    <source>
        <dbReference type="ARBA" id="ARBA00022617"/>
    </source>
</evidence>
<keyword evidence="5" id="KW-0574">Periplasm</keyword>
<dbReference type="InterPro" id="IPR026259">
    <property type="entry name" value="MauG/Cytc_peroxidase"/>
</dbReference>
<evidence type="ECO:0000259" key="9">
    <source>
        <dbReference type="PROSITE" id="PS51007"/>
    </source>
</evidence>
<accession>A0ABS0BW84</accession>
<keyword evidence="10" id="KW-0575">Peroxidase</keyword>
<evidence type="ECO:0000256" key="8">
    <source>
        <dbReference type="PROSITE-ProRule" id="PRU00433"/>
    </source>
</evidence>
<organism evidence="10 11">
    <name type="scientific">Thiomicrorhabdus heinhorstiae</name>
    <dbReference type="NCBI Taxonomy" id="2748010"/>
    <lineage>
        <taxon>Bacteria</taxon>
        <taxon>Pseudomonadati</taxon>
        <taxon>Pseudomonadota</taxon>
        <taxon>Gammaproteobacteria</taxon>
        <taxon>Thiotrichales</taxon>
        <taxon>Piscirickettsiaceae</taxon>
        <taxon>Thiomicrorhabdus</taxon>
    </lineage>
</organism>
<feature type="domain" description="Cytochrome c" evidence="9">
    <location>
        <begin position="194"/>
        <end position="325"/>
    </location>
</feature>
<dbReference type="SUPFAM" id="SSF46626">
    <property type="entry name" value="Cytochrome c"/>
    <property type="match status" value="2"/>
</dbReference>
<dbReference type="EMBL" id="JACBGI020000003">
    <property type="protein sequence ID" value="MBF6057338.1"/>
    <property type="molecule type" value="Genomic_DNA"/>
</dbReference>
<dbReference type="InterPro" id="IPR009056">
    <property type="entry name" value="Cyt_c-like_dom"/>
</dbReference>
<keyword evidence="6" id="KW-0560">Oxidoreductase</keyword>
<proteinExistence type="predicted"/>
<keyword evidence="2 8" id="KW-0349">Heme</keyword>
<evidence type="ECO:0000256" key="1">
    <source>
        <dbReference type="ARBA" id="ARBA00004418"/>
    </source>
</evidence>
<keyword evidence="11" id="KW-1185">Reference proteome</keyword>
<dbReference type="InterPro" id="IPR036909">
    <property type="entry name" value="Cyt_c-like_dom_sf"/>
</dbReference>
<evidence type="ECO:0000313" key="10">
    <source>
        <dbReference type="EMBL" id="MBF6057338.1"/>
    </source>
</evidence>
<sequence>MQPINHWPKALQSDDLKPLELTSIQQLKASVSSEANAQKIALGKQLFFDPRLSQSNQIACASCHDPQQGWADGKRRAFGHDRQQGKRNSMSLMNAAFSERFFWDGRAISLEQQALMPIQDPVEMHAKLDETLGKLNQITGYRQTFADIYANKQADYQISSEHLGDALASFERTLVSKPSRFDRFVEGDYQQLNQQEIHGLHLFRTKARCIQCHQGALFSDNRFHNTGLSYFGRKYQDLGLYDTTGKEADKGKFKTPSLRELKHTGPYMHNGLFPTLSGVLRMYNGGITYGKKLKPGEPALSPLIQPLHLTEKELQDLEAFLLTLSSKTSRYVAPPDLPN</sequence>
<dbReference type="PANTHER" id="PTHR30600:SF10">
    <property type="entry name" value="BLL6722 PROTEIN"/>
    <property type="match status" value="1"/>
</dbReference>
<comment type="caution">
    <text evidence="10">The sequence shown here is derived from an EMBL/GenBank/DDBJ whole genome shotgun (WGS) entry which is preliminary data.</text>
</comment>
<reference evidence="10 11" key="2">
    <citation type="submission" date="2020-11" db="EMBL/GenBank/DDBJ databases">
        <title>Sulfur oxidizing isolate from Hospital Hole Sinkhole.</title>
        <authorList>
            <person name="Scott K.M."/>
        </authorList>
    </citation>
    <scope>NUCLEOTIDE SEQUENCE [LARGE SCALE GENOMIC DNA]</scope>
    <source>
        <strain evidence="10 11">HH1</strain>
    </source>
</reference>
<name>A0ABS0BW84_9GAMM</name>
<keyword evidence="7 8" id="KW-0408">Iron</keyword>
<evidence type="ECO:0000256" key="5">
    <source>
        <dbReference type="ARBA" id="ARBA00022764"/>
    </source>
</evidence>
<dbReference type="PROSITE" id="PS51007">
    <property type="entry name" value="CYTC"/>
    <property type="match status" value="2"/>
</dbReference>
<evidence type="ECO:0000256" key="6">
    <source>
        <dbReference type="ARBA" id="ARBA00023002"/>
    </source>
</evidence>
<keyword evidence="4" id="KW-0732">Signal</keyword>
<dbReference type="InterPro" id="IPR004852">
    <property type="entry name" value="Di-haem_cyt_c_peroxidsae"/>
</dbReference>
<keyword evidence="3 8" id="KW-0479">Metal-binding</keyword>
<dbReference type="InterPro" id="IPR051395">
    <property type="entry name" value="Cytochrome_c_Peroxidase/MauG"/>
</dbReference>